<dbReference type="PANTHER" id="PTHR43362:SF1">
    <property type="entry name" value="MANNITOL DEHYDROGENASE 2-RELATED"/>
    <property type="match status" value="1"/>
</dbReference>
<evidence type="ECO:0000256" key="3">
    <source>
        <dbReference type="ARBA" id="ARBA00038970"/>
    </source>
</evidence>
<dbReference type="PROSITE" id="PS00974">
    <property type="entry name" value="MANNITOL_DHGENASE"/>
    <property type="match status" value="1"/>
</dbReference>
<evidence type="ECO:0000259" key="5">
    <source>
        <dbReference type="Pfam" id="PF01232"/>
    </source>
</evidence>
<feature type="domain" description="Mannitol dehydrogenase N-terminal" evidence="5">
    <location>
        <begin position="35"/>
        <end position="283"/>
    </location>
</feature>
<proteinExistence type="predicted"/>
<dbReference type="InterPro" id="IPR013131">
    <property type="entry name" value="Mannitol_DH_N"/>
</dbReference>
<dbReference type="InterPro" id="IPR050988">
    <property type="entry name" value="Mannitol_DH/Oxidoreductase"/>
</dbReference>
<dbReference type="FunFam" id="3.40.50.720:FF:000129">
    <property type="entry name" value="D-mannonate oxidoreductase"/>
    <property type="match status" value="1"/>
</dbReference>
<dbReference type="AlphaFoldDB" id="T1I0D6"/>
<evidence type="ECO:0000313" key="7">
    <source>
        <dbReference type="Proteomes" id="UP000015103"/>
    </source>
</evidence>
<evidence type="ECO:0000256" key="4">
    <source>
        <dbReference type="ARBA" id="ARBA00047733"/>
    </source>
</evidence>
<dbReference type="VEuPathDB" id="VectorBase:RPRC009756"/>
<dbReference type="PRINTS" id="PR00084">
    <property type="entry name" value="MTLDHDRGNASE"/>
</dbReference>
<keyword evidence="2" id="KW-0520">NAD</keyword>
<evidence type="ECO:0000256" key="2">
    <source>
        <dbReference type="ARBA" id="ARBA00023027"/>
    </source>
</evidence>
<dbReference type="EC" id="1.1.1.67" evidence="3"/>
<dbReference type="HOGENOM" id="CLU_027324_3_0_1"/>
<dbReference type="GO" id="GO:0019594">
    <property type="term" value="P:mannitol metabolic process"/>
    <property type="evidence" value="ECO:0007669"/>
    <property type="project" value="InterPro"/>
</dbReference>
<dbReference type="Proteomes" id="UP000015103">
    <property type="component" value="Unassembled WGS sequence"/>
</dbReference>
<dbReference type="GO" id="GO:0050086">
    <property type="term" value="F:mannitol 2-dehydrogenase activity"/>
    <property type="evidence" value="ECO:0007669"/>
    <property type="project" value="UniProtKB-EC"/>
</dbReference>
<comment type="catalytic activity">
    <reaction evidence="4">
        <text>D-mannitol + NAD(+) = D-fructose + NADH + H(+)</text>
        <dbReference type="Rhea" id="RHEA:12084"/>
        <dbReference type="ChEBI" id="CHEBI:15378"/>
        <dbReference type="ChEBI" id="CHEBI:16899"/>
        <dbReference type="ChEBI" id="CHEBI:37721"/>
        <dbReference type="ChEBI" id="CHEBI:57540"/>
        <dbReference type="ChEBI" id="CHEBI:57945"/>
        <dbReference type="EC" id="1.1.1.67"/>
    </reaction>
</comment>
<dbReference type="SUPFAM" id="SSF51735">
    <property type="entry name" value="NAD(P)-binding Rossmann-fold domains"/>
    <property type="match status" value="1"/>
</dbReference>
<dbReference type="InParanoid" id="T1I0D6"/>
<dbReference type="eggNOG" id="ENOG502QT30">
    <property type="taxonomic scope" value="Eukaryota"/>
</dbReference>
<dbReference type="EMBL" id="ACPB03032190">
    <property type="status" value="NOT_ANNOTATED_CDS"/>
    <property type="molecule type" value="Genomic_DNA"/>
</dbReference>
<evidence type="ECO:0000313" key="6">
    <source>
        <dbReference type="EnsemblMetazoa" id="RPRC009756-PA"/>
    </source>
</evidence>
<protein>
    <recommendedName>
        <fullName evidence="3">mannitol 2-dehydrogenase</fullName>
        <ecNumber evidence="3">1.1.1.67</ecNumber>
    </recommendedName>
</protein>
<keyword evidence="7" id="KW-1185">Reference proteome</keyword>
<dbReference type="STRING" id="13249.T1I0D6"/>
<dbReference type="PANTHER" id="PTHR43362">
    <property type="entry name" value="MANNITOL DEHYDROGENASE DSF1-RELATED"/>
    <property type="match status" value="1"/>
</dbReference>
<accession>T1I0D6</accession>
<keyword evidence="1" id="KW-0560">Oxidoreductase</keyword>
<dbReference type="Pfam" id="PF01232">
    <property type="entry name" value="Mannitol_dh"/>
    <property type="match status" value="1"/>
</dbReference>
<organism evidence="6 7">
    <name type="scientific">Rhodnius prolixus</name>
    <name type="common">Triatomid bug</name>
    <dbReference type="NCBI Taxonomy" id="13249"/>
    <lineage>
        <taxon>Eukaryota</taxon>
        <taxon>Metazoa</taxon>
        <taxon>Ecdysozoa</taxon>
        <taxon>Arthropoda</taxon>
        <taxon>Hexapoda</taxon>
        <taxon>Insecta</taxon>
        <taxon>Pterygota</taxon>
        <taxon>Neoptera</taxon>
        <taxon>Paraneoptera</taxon>
        <taxon>Hemiptera</taxon>
        <taxon>Heteroptera</taxon>
        <taxon>Panheteroptera</taxon>
        <taxon>Cimicomorpha</taxon>
        <taxon>Reduviidae</taxon>
        <taxon>Triatominae</taxon>
        <taxon>Rhodnius</taxon>
    </lineage>
</organism>
<dbReference type="EnsemblMetazoa" id="RPRC009756-RA">
    <property type="protein sequence ID" value="RPRC009756-PA"/>
    <property type="gene ID" value="RPRC009756"/>
</dbReference>
<dbReference type="InterPro" id="IPR023027">
    <property type="entry name" value="Mannitol_DH_CS"/>
</dbReference>
<name>T1I0D6_RHOPR</name>
<dbReference type="Gene3D" id="3.40.50.720">
    <property type="entry name" value="NAD(P)-binding Rossmann-like Domain"/>
    <property type="match status" value="1"/>
</dbReference>
<sequence length="305" mass="33599">MTTSTTATHYATLANTPLPEAVLQPQYDRNALTSRMVHIGFGAFHRAHQALLTDRVLSQQGGDWGYCEVILFGGERLISQLREQDHRYTVLEKEAEGSQAIVIGSVHESLHARLEGIYAVVEKLAEPQVNIVSLTVTEKGYCIDRTSGSVDINNPLIKQDLELPTAPASAPGLLVEALRVRRERGLKPFTVLSCDNMPENGNVVKRAVLELAQLRSPELAEWIAANVTFPNTMVDRIVPAATPETLAEVEQAIGITDPVGIACEPFIQWVVEDNFVAGRPQWEVAGAQLVDDVLPFEEMKLRMLK</sequence>
<dbReference type="InterPro" id="IPR036291">
    <property type="entry name" value="NAD(P)-bd_dom_sf"/>
</dbReference>
<evidence type="ECO:0000256" key="1">
    <source>
        <dbReference type="ARBA" id="ARBA00023002"/>
    </source>
</evidence>
<reference evidence="6" key="1">
    <citation type="submission" date="2015-05" db="UniProtKB">
        <authorList>
            <consortium name="EnsemblMetazoa"/>
        </authorList>
    </citation>
    <scope>IDENTIFICATION</scope>
</reference>
<dbReference type="InterPro" id="IPR000669">
    <property type="entry name" value="Mannitol_DH"/>
</dbReference>